<dbReference type="InterPro" id="IPR035965">
    <property type="entry name" value="PAS-like_dom_sf"/>
</dbReference>
<feature type="domain" description="PAS" evidence="1">
    <location>
        <begin position="152"/>
        <end position="223"/>
    </location>
</feature>
<dbReference type="InterPro" id="IPR011785">
    <property type="entry name" value="Tscrpt_reg_PpsR-CrtJ"/>
</dbReference>
<reference evidence="2" key="1">
    <citation type="journal article" date="2014" name="Int. J. Syst. Evol. Microbiol.">
        <title>Complete genome sequence of Corynebacterium casei LMG S-19264T (=DSM 44701T), isolated from a smear-ripened cheese.</title>
        <authorList>
            <consortium name="US DOE Joint Genome Institute (JGI-PGF)"/>
            <person name="Walter F."/>
            <person name="Albersmeier A."/>
            <person name="Kalinowski J."/>
            <person name="Ruckert C."/>
        </authorList>
    </citation>
    <scope>NUCLEOTIDE SEQUENCE</scope>
    <source>
        <strain evidence="2">CGMCC 1.15493</strain>
    </source>
</reference>
<dbReference type="Pfam" id="PF02954">
    <property type="entry name" value="HTH_8"/>
    <property type="match status" value="1"/>
</dbReference>
<dbReference type="GO" id="GO:0043565">
    <property type="term" value="F:sequence-specific DNA binding"/>
    <property type="evidence" value="ECO:0007669"/>
    <property type="project" value="InterPro"/>
</dbReference>
<dbReference type="EMBL" id="BMJJ01000004">
    <property type="protein sequence ID" value="GGD17102.1"/>
    <property type="molecule type" value="Genomic_DNA"/>
</dbReference>
<gene>
    <name evidence="2" type="ORF">GCM10011335_19940</name>
</gene>
<dbReference type="PANTHER" id="PTHR44757">
    <property type="entry name" value="DIGUANYLATE CYCLASE DGCP"/>
    <property type="match status" value="1"/>
</dbReference>
<protein>
    <submittedName>
        <fullName evidence="2">Transcriptional regulator PpsR</fullName>
    </submittedName>
</protein>
<evidence type="ECO:0000313" key="2">
    <source>
        <dbReference type="EMBL" id="GGD17102.1"/>
    </source>
</evidence>
<dbReference type="Gene3D" id="1.10.10.60">
    <property type="entry name" value="Homeodomain-like"/>
    <property type="match status" value="1"/>
</dbReference>
<dbReference type="SMART" id="SM00091">
    <property type="entry name" value="PAS"/>
    <property type="match status" value="3"/>
</dbReference>
<dbReference type="NCBIfam" id="TIGR00229">
    <property type="entry name" value="sensory_box"/>
    <property type="match status" value="1"/>
</dbReference>
<dbReference type="CDD" id="cd00130">
    <property type="entry name" value="PAS"/>
    <property type="match status" value="1"/>
</dbReference>
<dbReference type="PRINTS" id="PR01590">
    <property type="entry name" value="HTHFIS"/>
</dbReference>
<dbReference type="RefSeq" id="WP_188850452.1">
    <property type="nucleotide sequence ID" value="NZ_BMJJ01000004.1"/>
</dbReference>
<dbReference type="PROSITE" id="PS50112">
    <property type="entry name" value="PAS"/>
    <property type="match status" value="2"/>
</dbReference>
<dbReference type="Gene3D" id="1.20.5.430">
    <property type="match status" value="1"/>
</dbReference>
<dbReference type="InterPro" id="IPR052155">
    <property type="entry name" value="Biofilm_reg_signaling"/>
</dbReference>
<dbReference type="InterPro" id="IPR002197">
    <property type="entry name" value="HTH_Fis"/>
</dbReference>
<sequence length="465" mass="50112">MASSPPLPDLQLPAIDARTLAHLVSASADLALVVGSDDVIDDLSLNMRDLQASAIAGWRGQTIGAVVRHDNHAALQTMLVSAREGKPARRFDLNHPLGKGRDLAMQYSAMKIGADGQVVMVGRDLRPVAELQARLLANRQSLEENSQRQRQAEAHYRQLFETASEALLIVDVDKGRVREANPRAASLLGLASPDIAGKKLPALFDKSRQADIQALLAHALASGTPVSLTIASRHGLLLTLTAQLFRAGELKLVQLSLATAEESGSAAPDAHLGDLVRHAAEAVLLVDEAGKVVWANESFLVLAGLSLADHASGRGVEDFLQWSGIEQDVLFAKIRRNGRIPLFPGRVKGAHGQSTEVELSAVWRADGPQPGFAFVMRTRSPEEGRLGRGNSDLTRTAESLIEMIGRVPMKDMVRDTTDVIERMCIEAALKLTGNNRASAARVLGLSRQALYLKLHRFGIAEDEEA</sequence>
<proteinExistence type="predicted"/>
<dbReference type="Proteomes" id="UP000613160">
    <property type="component" value="Unassembled WGS sequence"/>
</dbReference>
<evidence type="ECO:0000259" key="1">
    <source>
        <dbReference type="PROSITE" id="PS50112"/>
    </source>
</evidence>
<reference evidence="2" key="2">
    <citation type="submission" date="2020-09" db="EMBL/GenBank/DDBJ databases">
        <authorList>
            <person name="Sun Q."/>
            <person name="Zhou Y."/>
        </authorList>
    </citation>
    <scope>NUCLEOTIDE SEQUENCE</scope>
    <source>
        <strain evidence="2">CGMCC 1.15493</strain>
    </source>
</reference>
<keyword evidence="3" id="KW-1185">Reference proteome</keyword>
<accession>A0A917DAC8</accession>
<dbReference type="AlphaFoldDB" id="A0A917DAC8"/>
<dbReference type="Gene3D" id="3.30.450.20">
    <property type="entry name" value="PAS domain"/>
    <property type="match status" value="3"/>
</dbReference>
<feature type="domain" description="PAS" evidence="1">
    <location>
        <begin position="268"/>
        <end position="309"/>
    </location>
</feature>
<dbReference type="NCBIfam" id="TIGR02040">
    <property type="entry name" value="PpsR-CrtJ"/>
    <property type="match status" value="1"/>
</dbReference>
<name>A0A917DAC8_9HYPH</name>
<dbReference type="Pfam" id="PF13188">
    <property type="entry name" value="PAS_8"/>
    <property type="match status" value="2"/>
</dbReference>
<organism evidence="2 3">
    <name type="scientific">Aureimonas glaciei</name>
    <dbReference type="NCBI Taxonomy" id="1776957"/>
    <lineage>
        <taxon>Bacteria</taxon>
        <taxon>Pseudomonadati</taxon>
        <taxon>Pseudomonadota</taxon>
        <taxon>Alphaproteobacteria</taxon>
        <taxon>Hyphomicrobiales</taxon>
        <taxon>Aurantimonadaceae</taxon>
        <taxon>Aureimonas</taxon>
    </lineage>
</organism>
<dbReference type="SUPFAM" id="SSF55785">
    <property type="entry name" value="PYP-like sensor domain (PAS domain)"/>
    <property type="match status" value="2"/>
</dbReference>
<dbReference type="InterPro" id="IPR000014">
    <property type="entry name" value="PAS"/>
</dbReference>
<dbReference type="InterPro" id="IPR009057">
    <property type="entry name" value="Homeodomain-like_sf"/>
</dbReference>
<comment type="caution">
    <text evidence="2">The sequence shown here is derived from an EMBL/GenBank/DDBJ whole genome shotgun (WGS) entry which is preliminary data.</text>
</comment>
<dbReference type="SUPFAM" id="SSF46689">
    <property type="entry name" value="Homeodomain-like"/>
    <property type="match status" value="1"/>
</dbReference>
<evidence type="ECO:0000313" key="3">
    <source>
        <dbReference type="Proteomes" id="UP000613160"/>
    </source>
</evidence>
<dbReference type="PANTHER" id="PTHR44757:SF2">
    <property type="entry name" value="BIOFILM ARCHITECTURE MAINTENANCE PROTEIN MBAA"/>
    <property type="match status" value="1"/>
</dbReference>